<dbReference type="GO" id="GO:0016192">
    <property type="term" value="P:vesicle-mediated transport"/>
    <property type="evidence" value="ECO:0007669"/>
    <property type="project" value="UniProtKB-KW"/>
</dbReference>
<dbReference type="NCBIfam" id="TIGR00231">
    <property type="entry name" value="small_GTP"/>
    <property type="match status" value="1"/>
</dbReference>
<evidence type="ECO:0000313" key="20">
    <source>
        <dbReference type="Proteomes" id="UP000192639"/>
    </source>
</evidence>
<evidence type="ECO:0000256" key="14">
    <source>
        <dbReference type="PIRSR" id="PIRSR606687-1"/>
    </source>
</evidence>
<dbReference type="GO" id="GO:0003924">
    <property type="term" value="F:GTPase activity"/>
    <property type="evidence" value="ECO:0007669"/>
    <property type="project" value="InterPro"/>
</dbReference>
<feature type="binding site" evidence="16">
    <location>
        <position position="88"/>
    </location>
    <ligand>
        <name>GTP</name>
        <dbReference type="ChEBI" id="CHEBI:37565"/>
    </ligand>
</feature>
<feature type="binding site" evidence="16">
    <location>
        <begin position="142"/>
        <end position="145"/>
    </location>
    <ligand>
        <name>GTP</name>
        <dbReference type="ChEBI" id="CHEBI:37565"/>
    </ligand>
</feature>
<comment type="caution">
    <text evidence="19">The sequence shown here is derived from an EMBL/GenBank/DDBJ whole genome shotgun (WGS) entry which is preliminary data.</text>
</comment>
<evidence type="ECO:0000256" key="11">
    <source>
        <dbReference type="ARBA" id="ARBA00022927"/>
    </source>
</evidence>
<evidence type="ECO:0000256" key="16">
    <source>
        <dbReference type="PIRSR" id="PIRSR606689-1"/>
    </source>
</evidence>
<reference evidence="19 20" key="1">
    <citation type="journal article" date="2017" name="Environ. Microbiol.">
        <title>Decay of the glycolytic pathway and adaptation to intranuclear parasitism within Enterocytozoonidae microsporidia.</title>
        <authorList>
            <person name="Wiredu Boakye D."/>
            <person name="Jaroenlak P."/>
            <person name="Prachumwat A."/>
            <person name="Williams T.A."/>
            <person name="Bateman K.S."/>
            <person name="Itsathitphaisarn O."/>
            <person name="Sritunyalucksana K."/>
            <person name="Paszkiewicz K.H."/>
            <person name="Moore K.A."/>
            <person name="Stentiford G.D."/>
            <person name="Williams B.A."/>
        </authorList>
    </citation>
    <scope>NUCLEOTIDE SEQUENCE [LARGE SCALE GENOMIC DNA]</scope>
    <source>
        <strain evidence="19 20">GB1</strain>
    </source>
</reference>
<dbReference type="GO" id="GO:0006886">
    <property type="term" value="P:intracellular protein transport"/>
    <property type="evidence" value="ECO:0007669"/>
    <property type="project" value="InterPro"/>
</dbReference>
<feature type="binding site" evidence="16">
    <location>
        <begin position="42"/>
        <end position="49"/>
    </location>
    <ligand>
        <name>GTP</name>
        <dbReference type="ChEBI" id="CHEBI:37565"/>
    </ligand>
</feature>
<evidence type="ECO:0000256" key="9">
    <source>
        <dbReference type="ARBA" id="ARBA00022824"/>
    </source>
</evidence>
<organism evidence="19 20">
    <name type="scientific">Enterospora canceri</name>
    <dbReference type="NCBI Taxonomy" id="1081671"/>
    <lineage>
        <taxon>Eukaryota</taxon>
        <taxon>Fungi</taxon>
        <taxon>Fungi incertae sedis</taxon>
        <taxon>Microsporidia</taxon>
        <taxon>Enterocytozoonidae</taxon>
        <taxon>Enterospora</taxon>
    </lineage>
</organism>
<keyword evidence="11 18" id="KW-0653">Protein transport</keyword>
<dbReference type="PROSITE" id="PS51417">
    <property type="entry name" value="ARF"/>
    <property type="match status" value="1"/>
</dbReference>
<sequence>MASKLEEIRNSFMDSVKSLFEKVFGKFVSNLFGKPANILFLGIDNSGKTTLVSKLKNNTNHVYLPTKHMVKQKVEIGNLTASIFDIGGHAAVRIAWKDYFYNVDGIVFIVDVADDERFDEVREAFETVTSLEQKAPILVLMNKIDMIGEDVHTITGKYDYMQQYEYACGIDRSRPNVHILYLSILTENTYDETSVLRGGFTWLSQRISEEKEKHK</sequence>
<dbReference type="PROSITE" id="PS51422">
    <property type="entry name" value="SAR1"/>
    <property type="match status" value="1"/>
</dbReference>
<proteinExistence type="inferred from homology"/>
<evidence type="ECO:0000256" key="8">
    <source>
        <dbReference type="ARBA" id="ARBA00022741"/>
    </source>
</evidence>
<dbReference type="GO" id="GO:0000139">
    <property type="term" value="C:Golgi membrane"/>
    <property type="evidence" value="ECO:0007669"/>
    <property type="project" value="UniProtKB-SubCell"/>
</dbReference>
<evidence type="ECO:0000256" key="15">
    <source>
        <dbReference type="PIRSR" id="PIRSR606687-2"/>
    </source>
</evidence>
<keyword evidence="20" id="KW-1185">Reference proteome</keyword>
<dbReference type="PRINTS" id="PR00328">
    <property type="entry name" value="SAR1GTPBP"/>
</dbReference>
<dbReference type="InterPro" id="IPR006689">
    <property type="entry name" value="Small_GTPase_ARF/SAR"/>
</dbReference>
<feature type="binding site" evidence="15">
    <location>
        <position position="142"/>
    </location>
    <ligand>
        <name>GTP</name>
        <dbReference type="ChEBI" id="CHEBI:37565"/>
    </ligand>
</feature>
<dbReference type="GO" id="GO:0046872">
    <property type="term" value="F:metal ion binding"/>
    <property type="evidence" value="ECO:0007669"/>
    <property type="project" value="UniProtKB-KW"/>
</dbReference>
<feature type="binding site" evidence="15">
    <location>
        <position position="48"/>
    </location>
    <ligand>
        <name>GTP</name>
        <dbReference type="ChEBI" id="CHEBI:37565"/>
    </ligand>
</feature>
<name>A0A1Y1S4X8_9MICR</name>
<keyword evidence="12 18" id="KW-0333">Golgi apparatus</keyword>
<evidence type="ECO:0000313" key="19">
    <source>
        <dbReference type="EMBL" id="ORD93451.1"/>
    </source>
</evidence>
<accession>A0A1Y1S4X8</accession>
<keyword evidence="14" id="KW-0460">Magnesium</keyword>
<dbReference type="VEuPathDB" id="MicrosporidiaDB:ECANGB1_2209"/>
<dbReference type="InterPro" id="IPR006687">
    <property type="entry name" value="Small_GTPase_SAR1"/>
</dbReference>
<dbReference type="GO" id="GO:0012507">
    <property type="term" value="C:ER to Golgi transport vesicle membrane"/>
    <property type="evidence" value="ECO:0007669"/>
    <property type="project" value="UniProtKB-SubCell"/>
</dbReference>
<dbReference type="InterPro" id="IPR027417">
    <property type="entry name" value="P-loop_NTPase"/>
</dbReference>
<dbReference type="AlphaFoldDB" id="A0A1Y1S4X8"/>
<evidence type="ECO:0000256" key="13">
    <source>
        <dbReference type="ARBA" id="ARBA00023134"/>
    </source>
</evidence>
<dbReference type="GO" id="GO:0005525">
    <property type="term" value="F:GTP binding"/>
    <property type="evidence" value="ECO:0007669"/>
    <property type="project" value="UniProtKB-KW"/>
</dbReference>
<feature type="binding site" evidence="15">
    <location>
        <position position="47"/>
    </location>
    <ligand>
        <name>GTP</name>
        <dbReference type="ChEBI" id="CHEBI:37565"/>
    </ligand>
</feature>
<feature type="binding site" evidence="17">
    <location>
        <position position="49"/>
    </location>
    <ligand>
        <name>Mg(2+)</name>
        <dbReference type="ChEBI" id="CHEBI:18420"/>
    </ligand>
</feature>
<dbReference type="OrthoDB" id="2011769at2759"/>
<dbReference type="InterPro" id="IPR005225">
    <property type="entry name" value="Small_GTP-bd"/>
</dbReference>
<feature type="binding site" evidence="15">
    <location>
        <position position="49"/>
    </location>
    <ligand>
        <name>GTP</name>
        <dbReference type="ChEBI" id="CHEBI:37565"/>
    </ligand>
</feature>
<evidence type="ECO:0000256" key="4">
    <source>
        <dbReference type="ARBA" id="ARBA00007507"/>
    </source>
</evidence>
<keyword evidence="8 15" id="KW-0547">Nucleotide-binding</keyword>
<dbReference type="Pfam" id="PF00025">
    <property type="entry name" value="Arf"/>
    <property type="match status" value="1"/>
</dbReference>
<keyword evidence="14" id="KW-0479">Metal-binding</keyword>
<feature type="binding site" evidence="15">
    <location>
        <position position="145"/>
    </location>
    <ligand>
        <name>GTP</name>
        <dbReference type="ChEBI" id="CHEBI:37565"/>
    </ligand>
</feature>
<evidence type="ECO:0000256" key="6">
    <source>
        <dbReference type="ARBA" id="ARBA00021124"/>
    </source>
</evidence>
<evidence type="ECO:0000256" key="5">
    <source>
        <dbReference type="ARBA" id="ARBA00019961"/>
    </source>
</evidence>
<dbReference type="SMART" id="SM00178">
    <property type="entry name" value="SAR"/>
    <property type="match status" value="1"/>
</dbReference>
<evidence type="ECO:0000256" key="10">
    <source>
        <dbReference type="ARBA" id="ARBA00022892"/>
    </source>
</evidence>
<evidence type="ECO:0000256" key="17">
    <source>
        <dbReference type="PIRSR" id="PIRSR606689-2"/>
    </source>
</evidence>
<gene>
    <name evidence="19" type="primary">SAR1</name>
    <name evidence="19" type="ORF">ECANGB1_2209</name>
</gene>
<keyword evidence="7 18" id="KW-0813">Transport</keyword>
<feature type="binding site" evidence="15">
    <location>
        <position position="50"/>
    </location>
    <ligand>
        <name>GTP</name>
        <dbReference type="ChEBI" id="CHEBI:37565"/>
    </ligand>
</feature>
<evidence type="ECO:0000256" key="18">
    <source>
        <dbReference type="RuleBase" id="RU003926"/>
    </source>
</evidence>
<comment type="similarity">
    <text evidence="4 18">Belongs to the small GTPase superfamily. SAR1 family.</text>
</comment>
<feature type="binding site" evidence="17">
    <location>
        <position position="66"/>
    </location>
    <ligand>
        <name>Mg(2+)</name>
        <dbReference type="ChEBI" id="CHEBI:18420"/>
    </ligand>
</feature>
<protein>
    <recommendedName>
        <fullName evidence="6">Small COPII coat GTPase SAR1</fullName>
    </recommendedName>
    <alternativeName>
        <fullName evidence="5">Small COPII coat GTPase sar1</fullName>
    </alternativeName>
</protein>
<keyword evidence="13 16" id="KW-0342">GTP-binding</keyword>
<dbReference type="Gene3D" id="3.40.50.300">
    <property type="entry name" value="P-loop containing nucleotide triphosphate hydrolases"/>
    <property type="match status" value="1"/>
</dbReference>
<evidence type="ECO:0000256" key="7">
    <source>
        <dbReference type="ARBA" id="ARBA00022448"/>
    </source>
</evidence>
<dbReference type="EMBL" id="LWDP01000081">
    <property type="protein sequence ID" value="ORD93451.1"/>
    <property type="molecule type" value="Genomic_DNA"/>
</dbReference>
<evidence type="ECO:0000256" key="1">
    <source>
        <dbReference type="ARBA" id="ARBA00004255"/>
    </source>
</evidence>
<evidence type="ECO:0000256" key="12">
    <source>
        <dbReference type="ARBA" id="ARBA00023034"/>
    </source>
</evidence>
<evidence type="ECO:0000256" key="2">
    <source>
        <dbReference type="ARBA" id="ARBA00004299"/>
    </source>
</evidence>
<feature type="binding site" evidence="15">
    <location>
        <position position="185"/>
    </location>
    <ligand>
        <name>GTP</name>
        <dbReference type="ChEBI" id="CHEBI:37565"/>
    </ligand>
</feature>
<keyword evidence="10 18" id="KW-0931">ER-Golgi transport</keyword>
<feature type="binding site" evidence="15">
    <location>
        <position position="45"/>
    </location>
    <ligand>
        <name>GTP</name>
        <dbReference type="ChEBI" id="CHEBI:37565"/>
    </ligand>
</feature>
<keyword evidence="9 18" id="KW-0256">Endoplasmic reticulum</keyword>
<feature type="binding site" evidence="15">
    <location>
        <position position="143"/>
    </location>
    <ligand>
        <name>GTP</name>
        <dbReference type="ChEBI" id="CHEBI:37565"/>
    </ligand>
</feature>
<dbReference type="SMART" id="SM00177">
    <property type="entry name" value="ARF"/>
    <property type="match status" value="1"/>
</dbReference>
<dbReference type="GO" id="GO:0005789">
    <property type="term" value="C:endoplasmic reticulum membrane"/>
    <property type="evidence" value="ECO:0007669"/>
    <property type="project" value="UniProtKB-SubCell"/>
</dbReference>
<feature type="binding site" evidence="14">
    <location>
        <position position="44"/>
    </location>
    <ligand>
        <name>Mg(2+)</name>
        <dbReference type="ChEBI" id="CHEBI:18420"/>
    </ligand>
</feature>
<dbReference type="SUPFAM" id="SSF52540">
    <property type="entry name" value="P-loop containing nucleoside triphosphate hydrolases"/>
    <property type="match status" value="1"/>
</dbReference>
<dbReference type="Proteomes" id="UP000192639">
    <property type="component" value="Unassembled WGS sequence"/>
</dbReference>
<evidence type="ECO:0000256" key="3">
    <source>
        <dbReference type="ARBA" id="ARBA00004397"/>
    </source>
</evidence>
<comment type="subcellular location">
    <subcellularLocation>
        <location evidence="2">Cytoplasmic vesicle</location>
        <location evidence="2">COPII-coated vesicle membrane</location>
        <topology evidence="2">Peripheral membrane protein</topology>
        <orientation evidence="2">Cytoplasmic side</orientation>
    </subcellularLocation>
    <subcellularLocation>
        <location evidence="3">Endoplasmic reticulum membrane</location>
        <topology evidence="3">Peripheral membrane protein</topology>
        <orientation evidence="3">Cytoplasmic side</orientation>
    </subcellularLocation>
    <subcellularLocation>
        <location evidence="1">Golgi apparatus membrane</location>
        <topology evidence="1">Peripheral membrane protein</topology>
        <orientation evidence="1">Cytoplasmic side</orientation>
    </subcellularLocation>
</comment>
<dbReference type="PANTHER" id="PTHR45684">
    <property type="entry name" value="RE74312P"/>
    <property type="match status" value="1"/>
</dbReference>
<feature type="binding site" evidence="15">
    <location>
        <position position="184"/>
    </location>
    <ligand>
        <name>GTP</name>
        <dbReference type="ChEBI" id="CHEBI:37565"/>
    </ligand>
</feature>